<dbReference type="InterPro" id="IPR001155">
    <property type="entry name" value="OxRdtase_FMN_N"/>
</dbReference>
<keyword evidence="2" id="KW-0285">Flavoprotein</keyword>
<evidence type="ECO:0000256" key="2">
    <source>
        <dbReference type="ARBA" id="ARBA00022630"/>
    </source>
</evidence>
<gene>
    <name evidence="7" type="ORF">BG015_006333</name>
</gene>
<accession>A0A9P5S6G1</accession>
<evidence type="ECO:0000313" key="8">
    <source>
        <dbReference type="Proteomes" id="UP000748756"/>
    </source>
</evidence>
<dbReference type="AlphaFoldDB" id="A0A9P5S6G1"/>
<dbReference type="GO" id="GO:0003959">
    <property type="term" value="F:NADPH dehydrogenase activity"/>
    <property type="evidence" value="ECO:0007669"/>
    <property type="project" value="InterPro"/>
</dbReference>
<dbReference type="Pfam" id="PF00724">
    <property type="entry name" value="Oxidored_FMN"/>
    <property type="match status" value="1"/>
</dbReference>
<dbReference type="GO" id="GO:0050661">
    <property type="term" value="F:NADP binding"/>
    <property type="evidence" value="ECO:0007669"/>
    <property type="project" value="InterPro"/>
</dbReference>
<keyword evidence="5" id="KW-0560">Oxidoreductase</keyword>
<reference evidence="7" key="1">
    <citation type="journal article" date="2020" name="Fungal Divers.">
        <title>Resolving the Mortierellaceae phylogeny through synthesis of multi-gene phylogenetics and phylogenomics.</title>
        <authorList>
            <person name="Vandepol N."/>
            <person name="Liber J."/>
            <person name="Desiro A."/>
            <person name="Na H."/>
            <person name="Kennedy M."/>
            <person name="Barry K."/>
            <person name="Grigoriev I.V."/>
            <person name="Miller A.N."/>
            <person name="O'Donnell K."/>
            <person name="Stajich J.E."/>
            <person name="Bonito G."/>
        </authorList>
    </citation>
    <scope>NUCLEOTIDE SEQUENCE</scope>
    <source>
        <strain evidence="7">NRRL 6426</strain>
    </source>
</reference>
<evidence type="ECO:0000313" key="7">
    <source>
        <dbReference type="EMBL" id="KAF9156289.1"/>
    </source>
</evidence>
<evidence type="ECO:0000256" key="4">
    <source>
        <dbReference type="ARBA" id="ARBA00022857"/>
    </source>
</evidence>
<dbReference type="Gene3D" id="3.20.20.70">
    <property type="entry name" value="Aldolase class I"/>
    <property type="match status" value="2"/>
</dbReference>
<evidence type="ECO:0000256" key="5">
    <source>
        <dbReference type="ARBA" id="ARBA00023002"/>
    </source>
</evidence>
<dbReference type="SUPFAM" id="SSF51395">
    <property type="entry name" value="FMN-linked oxidoreductases"/>
    <property type="match status" value="1"/>
</dbReference>
<dbReference type="InterPro" id="IPR013785">
    <property type="entry name" value="Aldolase_TIM"/>
</dbReference>
<comment type="caution">
    <text evidence="7">The sequence shown here is derived from an EMBL/GenBank/DDBJ whole genome shotgun (WGS) entry which is preliminary data.</text>
</comment>
<proteinExistence type="predicted"/>
<evidence type="ECO:0000259" key="6">
    <source>
        <dbReference type="Pfam" id="PF00724"/>
    </source>
</evidence>
<keyword evidence="4" id="KW-0521">NADP</keyword>
<dbReference type="InterPro" id="IPR044152">
    <property type="entry name" value="YqjM-like"/>
</dbReference>
<organism evidence="7 8">
    <name type="scientific">Linnemannia schmuckeri</name>
    <dbReference type="NCBI Taxonomy" id="64567"/>
    <lineage>
        <taxon>Eukaryota</taxon>
        <taxon>Fungi</taxon>
        <taxon>Fungi incertae sedis</taxon>
        <taxon>Mucoromycota</taxon>
        <taxon>Mortierellomycotina</taxon>
        <taxon>Mortierellomycetes</taxon>
        <taxon>Mortierellales</taxon>
        <taxon>Mortierellaceae</taxon>
        <taxon>Linnemannia</taxon>
    </lineage>
</organism>
<dbReference type="PANTHER" id="PTHR43303:SF4">
    <property type="entry name" value="NADPH DEHYDROGENASE C23G7.10C-RELATED"/>
    <property type="match status" value="1"/>
</dbReference>
<dbReference type="PANTHER" id="PTHR43303">
    <property type="entry name" value="NADPH DEHYDROGENASE C23G7.10C-RELATED"/>
    <property type="match status" value="1"/>
</dbReference>
<dbReference type="GO" id="GO:0010181">
    <property type="term" value="F:FMN binding"/>
    <property type="evidence" value="ECO:0007669"/>
    <property type="project" value="InterPro"/>
</dbReference>
<keyword evidence="8" id="KW-1185">Reference proteome</keyword>
<feature type="domain" description="NADH:flavin oxidoreductase/NADH oxidase N-terminal" evidence="6">
    <location>
        <begin position="157"/>
        <end position="346"/>
    </location>
</feature>
<name>A0A9P5S6G1_9FUNG</name>
<sequence>MVTPAIQNQFAAAETIKNQDTPVKTSSSSSSSLPQESFRIHSLVAPGSGTPAATALTLPLLFQPFIANRIVVAAMSMYSSKDGFMTDFQLEHLGSYALHGARLIFAEASAVEARGRITPGCAGIYSDNHVPGVKRVVDFVHSTGGKIGVRLFHAGRKIQDIVKAFGAAAVRADEAGMDTVEIQGAYGYLIHTFLSPITNHRTDRYGGSLENRSRLLLEVVREVRANFSAEKPIFLRLSVSDCVEHLSNISSIVIEEAVQVAQWAKDAGLDVIHGAAGENTPLEVIPRFPGYMVHYAARIRQDVPGFAVVAVGAINSAKQAQEIVEARKADLVAAASAFLKRPTFALDAGRELGVDVAYAPQYGFARRT</sequence>
<evidence type="ECO:0000256" key="1">
    <source>
        <dbReference type="ARBA" id="ARBA00001917"/>
    </source>
</evidence>
<evidence type="ECO:0000256" key="3">
    <source>
        <dbReference type="ARBA" id="ARBA00022643"/>
    </source>
</evidence>
<dbReference type="EMBL" id="JAAAUQ010000030">
    <property type="protein sequence ID" value="KAF9156289.1"/>
    <property type="molecule type" value="Genomic_DNA"/>
</dbReference>
<keyword evidence="3" id="KW-0288">FMN</keyword>
<dbReference type="OrthoDB" id="72788at2759"/>
<protein>
    <recommendedName>
        <fullName evidence="6">NADH:flavin oxidoreductase/NADH oxidase N-terminal domain-containing protein</fullName>
    </recommendedName>
</protein>
<comment type="cofactor">
    <cofactor evidence="1">
        <name>FMN</name>
        <dbReference type="ChEBI" id="CHEBI:58210"/>
    </cofactor>
</comment>
<dbReference type="Proteomes" id="UP000748756">
    <property type="component" value="Unassembled WGS sequence"/>
</dbReference>